<dbReference type="SUPFAM" id="SSF52540">
    <property type="entry name" value="P-loop containing nucleoside triphosphate hydrolases"/>
    <property type="match status" value="1"/>
</dbReference>
<evidence type="ECO:0000256" key="11">
    <source>
        <dbReference type="SAM" id="MobiDB-lite"/>
    </source>
</evidence>
<dbReference type="Gene3D" id="3.40.850.10">
    <property type="entry name" value="Kinesin motor domain"/>
    <property type="match status" value="2"/>
</dbReference>
<evidence type="ECO:0000256" key="1">
    <source>
        <dbReference type="ARBA" id="ARBA00004245"/>
    </source>
</evidence>
<feature type="region of interest" description="Disordered" evidence="11">
    <location>
        <begin position="713"/>
        <end position="976"/>
    </location>
</feature>
<feature type="compositionally biased region" description="Polar residues" evidence="11">
    <location>
        <begin position="814"/>
        <end position="829"/>
    </location>
</feature>
<dbReference type="InterPro" id="IPR019821">
    <property type="entry name" value="Kinesin_motor_CS"/>
</dbReference>
<evidence type="ECO:0000256" key="8">
    <source>
        <dbReference type="PROSITE-ProRule" id="PRU00283"/>
    </source>
</evidence>
<dbReference type="GO" id="GO:0003777">
    <property type="term" value="F:microtubule motor activity"/>
    <property type="evidence" value="ECO:0007669"/>
    <property type="project" value="InterPro"/>
</dbReference>
<feature type="binding site" evidence="8">
    <location>
        <begin position="93"/>
        <end position="100"/>
    </location>
    <ligand>
        <name>ATP</name>
        <dbReference type="ChEBI" id="CHEBI:30616"/>
    </ligand>
</feature>
<feature type="non-terminal residue" evidence="13">
    <location>
        <position position="976"/>
    </location>
</feature>
<evidence type="ECO:0000256" key="7">
    <source>
        <dbReference type="ARBA" id="ARBA00023212"/>
    </source>
</evidence>
<evidence type="ECO:0000256" key="4">
    <source>
        <dbReference type="ARBA" id="ARBA00022840"/>
    </source>
</evidence>
<keyword evidence="6 8" id="KW-0505">Motor protein</keyword>
<name>A0A8J7NJX3_ATRSP</name>
<dbReference type="InterPro" id="IPR027417">
    <property type="entry name" value="P-loop_NTPase"/>
</dbReference>
<feature type="non-terminal residue" evidence="13">
    <location>
        <position position="1"/>
    </location>
</feature>
<evidence type="ECO:0000256" key="6">
    <source>
        <dbReference type="ARBA" id="ARBA00023175"/>
    </source>
</evidence>
<feature type="region of interest" description="Disordered" evidence="11">
    <location>
        <begin position="418"/>
        <end position="448"/>
    </location>
</feature>
<dbReference type="GO" id="GO:0008017">
    <property type="term" value="F:microtubule binding"/>
    <property type="evidence" value="ECO:0007669"/>
    <property type="project" value="InterPro"/>
</dbReference>
<reference evidence="13" key="1">
    <citation type="journal article" date="2021" name="Cell">
        <title>Tracing the genetic footprints of vertebrate landing in non-teleost ray-finned fishes.</title>
        <authorList>
            <person name="Bi X."/>
            <person name="Wang K."/>
            <person name="Yang L."/>
            <person name="Pan H."/>
            <person name="Jiang H."/>
            <person name="Wei Q."/>
            <person name="Fang M."/>
            <person name="Yu H."/>
            <person name="Zhu C."/>
            <person name="Cai Y."/>
            <person name="He Y."/>
            <person name="Gan X."/>
            <person name="Zeng H."/>
            <person name="Yu D."/>
            <person name="Zhu Y."/>
            <person name="Jiang H."/>
            <person name="Qiu Q."/>
            <person name="Yang H."/>
            <person name="Zhang Y.E."/>
            <person name="Wang W."/>
            <person name="Zhu M."/>
            <person name="He S."/>
            <person name="Zhang G."/>
        </authorList>
    </citation>
    <scope>NUCLEOTIDE SEQUENCE</scope>
    <source>
        <strain evidence="13">Allg_001</strain>
    </source>
</reference>
<feature type="compositionally biased region" description="Basic residues" evidence="11">
    <location>
        <begin position="736"/>
        <end position="746"/>
    </location>
</feature>
<organism evidence="13 14">
    <name type="scientific">Atractosteus spatula</name>
    <name type="common">Alligator gar</name>
    <name type="synonym">Lepisosteus spatula</name>
    <dbReference type="NCBI Taxonomy" id="7917"/>
    <lineage>
        <taxon>Eukaryota</taxon>
        <taxon>Metazoa</taxon>
        <taxon>Chordata</taxon>
        <taxon>Craniata</taxon>
        <taxon>Vertebrata</taxon>
        <taxon>Euteleostomi</taxon>
        <taxon>Actinopterygii</taxon>
        <taxon>Neopterygii</taxon>
        <taxon>Holostei</taxon>
        <taxon>Semionotiformes</taxon>
        <taxon>Lepisosteidae</taxon>
        <taxon>Atractosteus</taxon>
    </lineage>
</organism>
<sequence>LQVALRIRPLSDAEQEESASIVAHKVDDQMVVLMDPMEDPDDILRANRSREKTYLFDVAFDYSATQDEVYRATTKGLIEGLISGYNATVFAYGPTGCGKTYTMLGTDKEPGIYVRTLNDLFRAIEETSDDMQYSVSMSYLEIMELLMRGNKQRTQEPTAANQTSSRSHAVLQVAVRQQSRCRDILQEVRFARLFMIDLAGSERASQTQNRGQRLKEGAHINRSLLALGNCINALSEKTGNKYVNYRDSKLTRLLKDSLGGNSRTVMIAHISPASTAFEESRNTLVYADRAKSIRTRVKKNLLNVSYHIAQYTNIISDLRTEIQRLKKKIAEQASRQAPGERADIRNVQAEVQAHSSQSRVEMEQLREQLIEAFRQQMEVRKSLMELENNNMEIQIDTSKHLLTIADWEQERSRRARKWRAERRKESFNKEDSEKDSDTPEELPDATETQEVAMARENLVTLMAEQKKIRKQKLALEKRFRELRERAWRLEELLPRRVSCEEQREVLGLLCKVHELEIENAEMQSHALLRDNVIRQKNYVVQRFELHRHLCDEIIQQQRQFINDHSLLVPPHLQELYEMYTRELDERKLDRVMALDKVTVRTFKEGSLPKIPLAGRGRDPLQDIDSDQESVRTLGSETRRGRAKSRRHTLPPIPILPEPESDSLLVFKSSPHARQMKHSMVMMPPPIHISSPGTREPAPQDGVLSYSLLSHSVSSHLDSSPESSENGAEVPLSRKGESRHRHHKVNVQKRQQILKGVKNIAVKAARRRSKVLEGDALRLPPPSPLDPPKHKSNLSLSEGPPRGPAPRRDRRPSPQLQHTTSEDNLSSSTGEGPGPRATWTRPQHRRPGEKKPAPRESDFEARRRKRRSRSFEVTGQALPQSKSTAQRFRPLDSTSDPHLHINGQQPAPVPRAQARGVLPLSKVRLPHQPGPNTAASDSSSSSFPLNHPGNLKRGAQHRQPQHLLNISMTGGQRTRKH</sequence>
<evidence type="ECO:0000313" key="13">
    <source>
        <dbReference type="EMBL" id="MBN3313513.1"/>
    </source>
</evidence>
<keyword evidence="14" id="KW-1185">Reference proteome</keyword>
<keyword evidence="5 10" id="KW-0175">Coiled coil</keyword>
<keyword evidence="4 8" id="KW-0067">ATP-binding</keyword>
<protein>
    <recommendedName>
        <fullName evidence="9">Kinesin-like protein</fullName>
    </recommendedName>
</protein>
<feature type="compositionally biased region" description="Low complexity" evidence="11">
    <location>
        <begin position="713"/>
        <end position="723"/>
    </location>
</feature>
<feature type="compositionally biased region" description="Basic and acidic residues" evidence="11">
    <location>
        <begin position="422"/>
        <end position="437"/>
    </location>
</feature>
<dbReference type="AlphaFoldDB" id="A0A8J7NJX3"/>
<dbReference type="InterPro" id="IPR027640">
    <property type="entry name" value="Kinesin-like_fam"/>
</dbReference>
<evidence type="ECO:0000259" key="12">
    <source>
        <dbReference type="PROSITE" id="PS50067"/>
    </source>
</evidence>
<comment type="similarity">
    <text evidence="8 9">Belongs to the TRAFAC class myosin-kinesin ATPase superfamily. Kinesin family.</text>
</comment>
<dbReference type="InterPro" id="IPR036961">
    <property type="entry name" value="Kinesin_motor_dom_sf"/>
</dbReference>
<dbReference type="SMART" id="SM00129">
    <property type="entry name" value="KISc"/>
    <property type="match status" value="1"/>
</dbReference>
<dbReference type="GO" id="GO:0005874">
    <property type="term" value="C:microtubule"/>
    <property type="evidence" value="ECO:0007669"/>
    <property type="project" value="UniProtKB-KW"/>
</dbReference>
<dbReference type="PROSITE" id="PS00411">
    <property type="entry name" value="KINESIN_MOTOR_1"/>
    <property type="match status" value="1"/>
</dbReference>
<feature type="coiled-coil region" evidence="10">
    <location>
        <begin position="465"/>
        <end position="492"/>
    </location>
</feature>
<keyword evidence="7" id="KW-0963">Cytoplasm</keyword>
<evidence type="ECO:0000256" key="2">
    <source>
        <dbReference type="ARBA" id="ARBA00022701"/>
    </source>
</evidence>
<evidence type="ECO:0000313" key="14">
    <source>
        <dbReference type="Proteomes" id="UP000736164"/>
    </source>
</evidence>
<dbReference type="Pfam" id="PF00225">
    <property type="entry name" value="Kinesin"/>
    <property type="match status" value="1"/>
</dbReference>
<dbReference type="EMBL" id="JAAWVO010011700">
    <property type="protein sequence ID" value="MBN3313513.1"/>
    <property type="molecule type" value="Genomic_DNA"/>
</dbReference>
<dbReference type="GO" id="GO:0005524">
    <property type="term" value="F:ATP binding"/>
    <property type="evidence" value="ECO:0007669"/>
    <property type="project" value="UniProtKB-UniRule"/>
</dbReference>
<keyword evidence="2 9" id="KW-0493">Microtubule</keyword>
<comment type="caution">
    <text evidence="13">The sequence shown here is derived from an EMBL/GenBank/DDBJ whole genome shotgun (WGS) entry which is preliminary data.</text>
</comment>
<comment type="subcellular location">
    <subcellularLocation>
        <location evidence="1">Cytoplasm</location>
        <location evidence="1">Cytoskeleton</location>
    </subcellularLocation>
</comment>
<dbReference type="InterPro" id="IPR001752">
    <property type="entry name" value="Kinesin_motor_dom"/>
</dbReference>
<feature type="region of interest" description="Disordered" evidence="11">
    <location>
        <begin position="613"/>
        <end position="656"/>
    </location>
</feature>
<dbReference type="GO" id="GO:0007018">
    <property type="term" value="P:microtubule-based movement"/>
    <property type="evidence" value="ECO:0007669"/>
    <property type="project" value="InterPro"/>
</dbReference>
<feature type="domain" description="Kinesin motor" evidence="12">
    <location>
        <begin position="1"/>
        <end position="293"/>
    </location>
</feature>
<evidence type="ECO:0000256" key="3">
    <source>
        <dbReference type="ARBA" id="ARBA00022741"/>
    </source>
</evidence>
<evidence type="ECO:0000256" key="9">
    <source>
        <dbReference type="RuleBase" id="RU000394"/>
    </source>
</evidence>
<keyword evidence="3 8" id="KW-0547">Nucleotide-binding</keyword>
<dbReference type="PANTHER" id="PTHR47968">
    <property type="entry name" value="CENTROMERE PROTEIN E"/>
    <property type="match status" value="1"/>
</dbReference>
<dbReference type="PRINTS" id="PR00380">
    <property type="entry name" value="KINESINHEAVY"/>
</dbReference>
<evidence type="ECO:0000256" key="10">
    <source>
        <dbReference type="SAM" id="Coils"/>
    </source>
</evidence>
<feature type="coiled-coil region" evidence="10">
    <location>
        <begin position="308"/>
        <end position="335"/>
    </location>
</feature>
<dbReference type="PANTHER" id="PTHR47968:SF13">
    <property type="entry name" value="KINESIN-LIKE PROTEIN KIF19 ISOFORM X1"/>
    <property type="match status" value="1"/>
</dbReference>
<evidence type="ECO:0000256" key="5">
    <source>
        <dbReference type="ARBA" id="ARBA00023054"/>
    </source>
</evidence>
<dbReference type="FunFam" id="3.40.850.10:FF:000243">
    <property type="entry name" value="Kinesin-like protein"/>
    <property type="match status" value="1"/>
</dbReference>
<dbReference type="PROSITE" id="PS50067">
    <property type="entry name" value="KINESIN_MOTOR_2"/>
    <property type="match status" value="1"/>
</dbReference>
<feature type="compositionally biased region" description="Polar residues" evidence="11">
    <location>
        <begin position="876"/>
        <end position="895"/>
    </location>
</feature>
<proteinExistence type="inferred from homology"/>
<accession>A0A8J7NJX3</accession>
<feature type="compositionally biased region" description="Polar residues" evidence="11">
    <location>
        <begin position="961"/>
        <end position="976"/>
    </location>
</feature>
<keyword evidence="7" id="KW-0206">Cytoskeleton</keyword>
<dbReference type="Proteomes" id="UP000736164">
    <property type="component" value="Unassembled WGS sequence"/>
</dbReference>
<feature type="compositionally biased region" description="Basic and acidic residues" evidence="11">
    <location>
        <begin position="848"/>
        <end position="860"/>
    </location>
</feature>
<gene>
    <name evidence="13" type="primary">Kif19_0</name>
    <name evidence="13" type="ORF">GTO95_0002271</name>
</gene>